<dbReference type="EMBL" id="VFRP01000003">
    <property type="protein sequence ID" value="TPE52605.1"/>
    <property type="molecule type" value="Genomic_DNA"/>
</dbReference>
<reference evidence="1 2" key="1">
    <citation type="submission" date="2019-06" db="EMBL/GenBank/DDBJ databases">
        <title>A novel bacterium of genus Amaricoccus, isolated from marine sediment.</title>
        <authorList>
            <person name="Huang H."/>
            <person name="Mo K."/>
            <person name="Hu Y."/>
        </authorList>
    </citation>
    <scope>NUCLEOTIDE SEQUENCE [LARGE SCALE GENOMIC DNA]</scope>
    <source>
        <strain evidence="1 2">HB172011</strain>
    </source>
</reference>
<dbReference type="GO" id="GO:0016787">
    <property type="term" value="F:hydrolase activity"/>
    <property type="evidence" value="ECO:0007669"/>
    <property type="project" value="UniProtKB-KW"/>
</dbReference>
<dbReference type="SUPFAM" id="SSF109604">
    <property type="entry name" value="HD-domain/PDEase-like"/>
    <property type="match status" value="1"/>
</dbReference>
<protein>
    <submittedName>
        <fullName evidence="1">Metal-dependent phosphohydrolase</fullName>
    </submittedName>
</protein>
<proteinExistence type="predicted"/>
<keyword evidence="2" id="KW-1185">Reference proteome</keyword>
<comment type="caution">
    <text evidence="1">The sequence shown here is derived from an EMBL/GenBank/DDBJ whole genome shotgun (WGS) entry which is preliminary data.</text>
</comment>
<dbReference type="OrthoDB" id="1099791at2"/>
<accession>A0A501WWI1</accession>
<organism evidence="1 2">
    <name type="scientific">Amaricoccus solimangrovi</name>
    <dbReference type="NCBI Taxonomy" id="2589815"/>
    <lineage>
        <taxon>Bacteria</taxon>
        <taxon>Pseudomonadati</taxon>
        <taxon>Pseudomonadota</taxon>
        <taxon>Alphaproteobacteria</taxon>
        <taxon>Rhodobacterales</taxon>
        <taxon>Paracoccaceae</taxon>
        <taxon>Amaricoccus</taxon>
    </lineage>
</organism>
<evidence type="ECO:0000313" key="1">
    <source>
        <dbReference type="EMBL" id="TPE52605.1"/>
    </source>
</evidence>
<gene>
    <name evidence="1" type="ORF">FJM51_05350</name>
</gene>
<dbReference type="Proteomes" id="UP000319255">
    <property type="component" value="Unassembled WGS sequence"/>
</dbReference>
<dbReference type="AlphaFoldDB" id="A0A501WWI1"/>
<name>A0A501WWI1_9RHOB</name>
<dbReference type="RefSeq" id="WP_140453088.1">
    <property type="nucleotide sequence ID" value="NZ_VFRP01000003.1"/>
</dbReference>
<sequence length="188" mass="20858">MLTPEDFDAAPRPRWQEGDRSPIWGAFDLEAPSPIFVASIPEIATALSRLVRFNGWGPRFYSVAEHSIFCDEIAREAGIPARFRRAVLMHDAAEVYCGDNIRPLKALIPDLERLEQGVARAIAERFDLPLGFSAAPFDNAALAAELREFFPFAPRDHLPDPGPWQPPRLAPDVAALEFLRRAEGLGIG</sequence>
<evidence type="ECO:0000313" key="2">
    <source>
        <dbReference type="Proteomes" id="UP000319255"/>
    </source>
</evidence>
<keyword evidence="1" id="KW-0378">Hydrolase</keyword>
<dbReference type="Gene3D" id="1.10.3210.10">
    <property type="entry name" value="Hypothetical protein af1432"/>
    <property type="match status" value="1"/>
</dbReference>